<sequence>MDTPKQQRNRKINTCMECRRLKRKCSRTYPCNHCQQTSRDCVFPPIYPFTPTARSSHSQSPAATASTAGSTASSNHAPLPPVQDSTSAWPDMCLRMGRMSFTERIGGLHRAKALEEMEKILAEAYSRDLDLQPNPEVDQFSGTVAAWFKPHDLLPLGRLFSPPTKASSKDLITLSHEHQRLLIDRFFLAVYPVCPLVTEEDLYDTRPLVVPLRLAVFYAAAASLPLLDSQRLFGSPKLTLVRRLHDAATEALLQADSINCNEVIIFQALLVYLTPQFLGEISRSHSVYISAVIRHFQLAGLDKPAERDPETKRNLKLHLWHHLLFLNIRATEAVGPSGSLLDDTTAELPVMRSPDDIVSIVRYECYRLHRWVFRERDRVAAGNLAVERLAEEGEKRIHDIRTRCLDHLDHRVPLQKYAHLVGTLMLARAKSMISQGALARKPQEVEGWDGNKTVRDMRGEAIGPELDIVEIGILLDTDPDLAPWSWYASAYHQYHSVMIPLIQICQNPDIHNAERFLAAMDHVFGPLSPLSSIQRRATTLLRAISDNMVSFLAMTRSNTPIPSLSDRLELREEDSYGADMMEFGITPEWETLTVAPRAPQYEQLSFDPLLEVLLSGPDGRDSWLYDENAVSQPPFHENGMSQPLYHENSMSETPYGENAISQPPYDEIAVSQPPQA</sequence>
<protein>
    <recommendedName>
        <fullName evidence="4">Zn(2)-C6 fungal-type domain-containing protein</fullName>
    </recommendedName>
</protein>
<feature type="region of interest" description="Disordered" evidence="3">
    <location>
        <begin position="52"/>
        <end position="84"/>
    </location>
</feature>
<dbReference type="InterPro" id="IPR036864">
    <property type="entry name" value="Zn2-C6_fun-type_DNA-bd_sf"/>
</dbReference>
<name>A0AAE8MYV1_9PEZI</name>
<evidence type="ECO:0000259" key="4">
    <source>
        <dbReference type="PROSITE" id="PS50048"/>
    </source>
</evidence>
<evidence type="ECO:0000256" key="2">
    <source>
        <dbReference type="ARBA" id="ARBA00023242"/>
    </source>
</evidence>
<dbReference type="PROSITE" id="PS00463">
    <property type="entry name" value="ZN2_CY6_FUNGAL_1"/>
    <property type="match status" value="1"/>
</dbReference>
<dbReference type="Pfam" id="PF00172">
    <property type="entry name" value="Zn_clus"/>
    <property type="match status" value="1"/>
</dbReference>
<dbReference type="SMART" id="SM00066">
    <property type="entry name" value="GAL4"/>
    <property type="match status" value="1"/>
</dbReference>
<dbReference type="GO" id="GO:0005634">
    <property type="term" value="C:nucleus"/>
    <property type="evidence" value="ECO:0007669"/>
    <property type="project" value="UniProtKB-SubCell"/>
</dbReference>
<dbReference type="Gene3D" id="4.10.240.10">
    <property type="entry name" value="Zn(2)-C6 fungal-type DNA-binding domain"/>
    <property type="match status" value="1"/>
</dbReference>
<evidence type="ECO:0000313" key="6">
    <source>
        <dbReference type="Proteomes" id="UP001187682"/>
    </source>
</evidence>
<feature type="domain" description="Zn(2)-C6 fungal-type" evidence="4">
    <location>
        <begin position="14"/>
        <end position="43"/>
    </location>
</feature>
<accession>A0AAE8MYV1</accession>
<feature type="compositionally biased region" description="Low complexity" evidence="3">
    <location>
        <begin position="55"/>
        <end position="74"/>
    </location>
</feature>
<dbReference type="InterPro" id="IPR001138">
    <property type="entry name" value="Zn2Cys6_DnaBD"/>
</dbReference>
<evidence type="ECO:0000256" key="1">
    <source>
        <dbReference type="ARBA" id="ARBA00004123"/>
    </source>
</evidence>
<dbReference type="CDD" id="cd00067">
    <property type="entry name" value="GAL4"/>
    <property type="match status" value="1"/>
</dbReference>
<dbReference type="PANTHER" id="PTHR31001">
    <property type="entry name" value="UNCHARACTERIZED TRANSCRIPTIONAL REGULATORY PROTEIN"/>
    <property type="match status" value="1"/>
</dbReference>
<evidence type="ECO:0000313" key="5">
    <source>
        <dbReference type="EMBL" id="SPO03251.1"/>
    </source>
</evidence>
<reference evidence="5" key="1">
    <citation type="submission" date="2018-03" db="EMBL/GenBank/DDBJ databases">
        <authorList>
            <person name="Guldener U."/>
        </authorList>
    </citation>
    <scope>NUCLEOTIDE SEQUENCE</scope>
</reference>
<dbReference type="AlphaFoldDB" id="A0AAE8MYV1"/>
<dbReference type="GO" id="GO:0000981">
    <property type="term" value="F:DNA-binding transcription factor activity, RNA polymerase II-specific"/>
    <property type="evidence" value="ECO:0007669"/>
    <property type="project" value="InterPro"/>
</dbReference>
<keyword evidence="6" id="KW-1185">Reference proteome</keyword>
<dbReference type="PROSITE" id="PS50048">
    <property type="entry name" value="ZN2_CY6_FUNGAL_2"/>
    <property type="match status" value="1"/>
</dbReference>
<proteinExistence type="predicted"/>
<organism evidence="5 6">
    <name type="scientific">Cephalotrichum gorgonifer</name>
    <dbReference type="NCBI Taxonomy" id="2041049"/>
    <lineage>
        <taxon>Eukaryota</taxon>
        <taxon>Fungi</taxon>
        <taxon>Dikarya</taxon>
        <taxon>Ascomycota</taxon>
        <taxon>Pezizomycotina</taxon>
        <taxon>Sordariomycetes</taxon>
        <taxon>Hypocreomycetidae</taxon>
        <taxon>Microascales</taxon>
        <taxon>Microascaceae</taxon>
        <taxon>Cephalotrichum</taxon>
    </lineage>
</organism>
<gene>
    <name evidence="5" type="ORF">DNG_05933</name>
</gene>
<evidence type="ECO:0000256" key="3">
    <source>
        <dbReference type="SAM" id="MobiDB-lite"/>
    </source>
</evidence>
<keyword evidence="2" id="KW-0539">Nucleus</keyword>
<dbReference type="PANTHER" id="PTHR31001:SF40">
    <property type="entry name" value="ZN(II)2CYS6 TRANSCRIPTION FACTOR (EUROFUNG)"/>
    <property type="match status" value="1"/>
</dbReference>
<comment type="subcellular location">
    <subcellularLocation>
        <location evidence="1">Nucleus</location>
    </subcellularLocation>
</comment>
<dbReference type="SUPFAM" id="SSF57701">
    <property type="entry name" value="Zn2/Cys6 DNA-binding domain"/>
    <property type="match status" value="1"/>
</dbReference>
<comment type="caution">
    <text evidence="5">The sequence shown here is derived from an EMBL/GenBank/DDBJ whole genome shotgun (WGS) entry which is preliminary data.</text>
</comment>
<feature type="region of interest" description="Disordered" evidence="3">
    <location>
        <begin position="638"/>
        <end position="676"/>
    </location>
</feature>
<dbReference type="EMBL" id="ONZQ02000008">
    <property type="protein sequence ID" value="SPO03251.1"/>
    <property type="molecule type" value="Genomic_DNA"/>
</dbReference>
<dbReference type="InterPro" id="IPR050613">
    <property type="entry name" value="Sec_Metabolite_Reg"/>
</dbReference>
<dbReference type="GO" id="GO:0008270">
    <property type="term" value="F:zinc ion binding"/>
    <property type="evidence" value="ECO:0007669"/>
    <property type="project" value="InterPro"/>
</dbReference>
<dbReference type="Proteomes" id="UP001187682">
    <property type="component" value="Unassembled WGS sequence"/>
</dbReference>
<dbReference type="CDD" id="cd12148">
    <property type="entry name" value="fungal_TF_MHR"/>
    <property type="match status" value="1"/>
</dbReference>